<evidence type="ECO:0000259" key="3">
    <source>
        <dbReference type="PROSITE" id="PS50157"/>
    </source>
</evidence>
<dbReference type="WBParaSite" id="PSU_v2.g11451.t1">
    <property type="protein sequence ID" value="PSU_v2.g11451.t1"/>
    <property type="gene ID" value="PSU_v2.g11451"/>
</dbReference>
<keyword evidence="1" id="KW-0862">Zinc</keyword>
<feature type="compositionally biased region" description="Polar residues" evidence="2">
    <location>
        <begin position="849"/>
        <end position="858"/>
    </location>
</feature>
<feature type="domain" description="C2H2-type" evidence="3">
    <location>
        <begin position="574"/>
        <end position="602"/>
    </location>
</feature>
<dbReference type="InterPro" id="IPR013087">
    <property type="entry name" value="Znf_C2H2_type"/>
</dbReference>
<feature type="compositionally biased region" description="Polar residues" evidence="2">
    <location>
        <begin position="261"/>
        <end position="278"/>
    </location>
</feature>
<evidence type="ECO:0000313" key="4">
    <source>
        <dbReference type="Proteomes" id="UP000887577"/>
    </source>
</evidence>
<keyword evidence="4" id="KW-1185">Reference proteome</keyword>
<sequence length="930" mass="102543">MQNHHSAFPHLAFSQNQSEKISESQLPPELQLLLSASLDQNLYANQLAALKNATASMNPTTSTAVNGIPSDFASLILSSLAQQQTQSQTSTTSEIQQQHSQLPTTPSTTTSSSATTVAASIAQQQQQQQDDFAQQLMALIAGPQQPSVSSAAAAATNNFLEQMNFFTSPSFNIATSQQHQNSSMIPTTPTSSGSGSHFFGGMNASMSSPNKDKDSYCEFCDKNFCNRYFLRIHKQKKHGIRMESGSGDNVPDTPPAKQQKLEQSVSPIKHTGSFNAASSEEEQQQQQLQPKQKESMDGMQNNIEAMLAAFQEAQNNNNKAASAASQPDLLSLIQQLAKVKSPEPQATEKYNCDKCSQDFTSQTLLLQHQLTQHTVIPSSSSPPTSSTASQQNILNMMPAGFPSLPFMMPQLQSNFPTLEMENAFGSHPSLAQSLSSKPSAPKRQYSSTTKNYCDLCNKEVCNKYFLRTHMLKMHNIVIDENKTVIANIDTQEKEKEGSVSFRCDVCQTDMKTRTQLKDHKKSVHGIQPVVAPTSASSSKPPSAIGSGASQGETTAFEFPPTSTTSPRSSSPSEFKCIRCENEFDSFQTLVIHLQAEHVNEISEQEIFEYLTKASTSAATFSTTFQEQSHHDDSETVTDGKISGAEDESDEAMEITREVAMKMAVENQMKIDDEEMESEATTFLCNTCGRNYSNQQNLNDHVATVHQYKVRLSPKKEVKTILSPNKVNKIVKCFTCAKCNQRFASSHLCKLHIIQHLRREQKDDGETTNDKNENIIGESSSSANADELKEHKCEDFEDDLITSFMREDSSIRDKSGSIIENVVSELSRRGSHGAIPRLPNDKQLPEHNSHTSGSASPMSITLPEGFAEPLQIPSRSPKPFVLQSFIMKSDSNAFPNELHCYLPVKSFLEGSFRVTFELEAAPQLDSQIKHL</sequence>
<proteinExistence type="predicted"/>
<feature type="region of interest" description="Disordered" evidence="2">
    <location>
        <begin position="759"/>
        <end position="786"/>
    </location>
</feature>
<name>A0A914Y0S5_9BILA</name>
<evidence type="ECO:0000256" key="1">
    <source>
        <dbReference type="PROSITE-ProRule" id="PRU00042"/>
    </source>
</evidence>
<dbReference type="FunFam" id="3.30.160.60:FF:002852">
    <property type="entry name" value="Dorsal Intercalation and Elongation defect"/>
    <property type="match status" value="1"/>
</dbReference>
<feature type="compositionally biased region" description="Low complexity" evidence="2">
    <location>
        <begin position="528"/>
        <end position="573"/>
    </location>
</feature>
<dbReference type="PROSITE" id="PS50157">
    <property type="entry name" value="ZINC_FINGER_C2H2_2"/>
    <property type="match status" value="4"/>
</dbReference>
<feature type="region of interest" description="Disordered" evidence="2">
    <location>
        <begin position="87"/>
        <end position="115"/>
    </location>
</feature>
<feature type="region of interest" description="Disordered" evidence="2">
    <location>
        <begin position="519"/>
        <end position="573"/>
    </location>
</feature>
<feature type="domain" description="C2H2-type" evidence="3">
    <location>
        <begin position="682"/>
        <end position="705"/>
    </location>
</feature>
<dbReference type="Gene3D" id="3.30.160.60">
    <property type="entry name" value="Classic Zinc Finger"/>
    <property type="match status" value="2"/>
</dbReference>
<reference evidence="5" key="1">
    <citation type="submission" date="2022-11" db="UniProtKB">
        <authorList>
            <consortium name="WormBaseParasite"/>
        </authorList>
    </citation>
    <scope>IDENTIFICATION</scope>
</reference>
<feature type="domain" description="C2H2-type" evidence="3">
    <location>
        <begin position="350"/>
        <end position="374"/>
    </location>
</feature>
<feature type="region of interest" description="Disordered" evidence="2">
    <location>
        <begin position="238"/>
        <end position="296"/>
    </location>
</feature>
<feature type="compositionally biased region" description="Basic and acidic residues" evidence="2">
    <location>
        <begin position="759"/>
        <end position="772"/>
    </location>
</feature>
<dbReference type="SMART" id="SM00355">
    <property type="entry name" value="ZnF_C2H2"/>
    <property type="match status" value="7"/>
</dbReference>
<feature type="region of interest" description="Disordered" evidence="2">
    <location>
        <begin position="828"/>
        <end position="859"/>
    </location>
</feature>
<feature type="region of interest" description="Disordered" evidence="2">
    <location>
        <begin position="623"/>
        <end position="649"/>
    </location>
</feature>
<feature type="domain" description="C2H2-type" evidence="3">
    <location>
        <begin position="501"/>
        <end position="524"/>
    </location>
</feature>
<dbReference type="PANTHER" id="PTHR21190:SF1">
    <property type="entry name" value="GH10077P"/>
    <property type="match status" value="1"/>
</dbReference>
<feature type="compositionally biased region" description="Basic and acidic residues" evidence="2">
    <location>
        <begin position="838"/>
        <end position="848"/>
    </location>
</feature>
<dbReference type="GO" id="GO:0008270">
    <property type="term" value="F:zinc ion binding"/>
    <property type="evidence" value="ECO:0007669"/>
    <property type="project" value="UniProtKB-KW"/>
</dbReference>
<dbReference type="PROSITE" id="PS00028">
    <property type="entry name" value="ZINC_FINGER_C2H2_1"/>
    <property type="match status" value="7"/>
</dbReference>
<accession>A0A914Y0S5</accession>
<dbReference type="Proteomes" id="UP000887577">
    <property type="component" value="Unplaced"/>
</dbReference>
<evidence type="ECO:0000313" key="5">
    <source>
        <dbReference type="WBParaSite" id="PSU_v2.g11451.t1"/>
    </source>
</evidence>
<keyword evidence="1" id="KW-0863">Zinc-finger</keyword>
<dbReference type="AlphaFoldDB" id="A0A914Y0S5"/>
<organism evidence="4 5">
    <name type="scientific">Panagrolaimus superbus</name>
    <dbReference type="NCBI Taxonomy" id="310955"/>
    <lineage>
        <taxon>Eukaryota</taxon>
        <taxon>Metazoa</taxon>
        <taxon>Ecdysozoa</taxon>
        <taxon>Nematoda</taxon>
        <taxon>Chromadorea</taxon>
        <taxon>Rhabditida</taxon>
        <taxon>Tylenchina</taxon>
        <taxon>Panagrolaimomorpha</taxon>
        <taxon>Panagrolaimoidea</taxon>
        <taxon>Panagrolaimidae</taxon>
        <taxon>Panagrolaimus</taxon>
    </lineage>
</organism>
<evidence type="ECO:0000256" key="2">
    <source>
        <dbReference type="SAM" id="MobiDB-lite"/>
    </source>
</evidence>
<dbReference type="Pfam" id="PF00096">
    <property type="entry name" value="zf-C2H2"/>
    <property type="match status" value="2"/>
</dbReference>
<dbReference type="PANTHER" id="PTHR21190">
    <property type="entry name" value="GH10077P"/>
    <property type="match status" value="1"/>
</dbReference>
<keyword evidence="1" id="KW-0479">Metal-binding</keyword>
<protein>
    <submittedName>
        <fullName evidence="5">C2H2-type domain-containing protein</fullName>
    </submittedName>
</protein>
<feature type="region of interest" description="Disordered" evidence="2">
    <location>
        <begin position="1"/>
        <end position="24"/>
    </location>
</feature>